<dbReference type="RefSeq" id="WP_281838093.1">
    <property type="nucleotide sequence ID" value="NZ_BSDY01000046.1"/>
</dbReference>
<reference evidence="2" key="1">
    <citation type="submission" date="2022-12" db="EMBL/GenBank/DDBJ databases">
        <title>Reference genome sequencing for broad-spectrum identification of bacterial and archaeal isolates by mass spectrometry.</title>
        <authorList>
            <person name="Sekiguchi Y."/>
            <person name="Tourlousse D.M."/>
        </authorList>
    </citation>
    <scope>NUCLEOTIDE SEQUENCE</scope>
    <source>
        <strain evidence="2">10succ1</strain>
    </source>
</reference>
<proteinExistence type="predicted"/>
<gene>
    <name evidence="2" type="ORF">PM10SUCC1_38400</name>
</gene>
<evidence type="ECO:0000259" key="1">
    <source>
        <dbReference type="PROSITE" id="PS51154"/>
    </source>
</evidence>
<dbReference type="Proteomes" id="UP001144471">
    <property type="component" value="Unassembled WGS sequence"/>
</dbReference>
<dbReference type="PANTHER" id="PTHR11106">
    <property type="entry name" value="GANGLIOSIDE INDUCED DIFFERENTIATION ASSOCIATED PROTEIN 2-RELATED"/>
    <property type="match status" value="1"/>
</dbReference>
<dbReference type="AlphaFoldDB" id="A0A9W6GQE3"/>
<dbReference type="Gene3D" id="3.40.220.10">
    <property type="entry name" value="Leucine Aminopeptidase, subunit E, domain 1"/>
    <property type="match status" value="1"/>
</dbReference>
<dbReference type="SUPFAM" id="SSF52949">
    <property type="entry name" value="Macro domain-like"/>
    <property type="match status" value="1"/>
</dbReference>
<dbReference type="SMART" id="SM00506">
    <property type="entry name" value="A1pp"/>
    <property type="match status" value="1"/>
</dbReference>
<dbReference type="Pfam" id="PF01661">
    <property type="entry name" value="Macro"/>
    <property type="match status" value="1"/>
</dbReference>
<dbReference type="InterPro" id="IPR043472">
    <property type="entry name" value="Macro_dom-like"/>
</dbReference>
<keyword evidence="3" id="KW-1185">Reference proteome</keyword>
<comment type="caution">
    <text evidence="2">The sequence shown here is derived from an EMBL/GenBank/DDBJ whole genome shotgun (WGS) entry which is preliminary data.</text>
</comment>
<dbReference type="PROSITE" id="PS51154">
    <property type="entry name" value="MACRO"/>
    <property type="match status" value="1"/>
</dbReference>
<evidence type="ECO:0000313" key="3">
    <source>
        <dbReference type="Proteomes" id="UP001144471"/>
    </source>
</evidence>
<evidence type="ECO:0000313" key="2">
    <source>
        <dbReference type="EMBL" id="GLI58326.1"/>
    </source>
</evidence>
<dbReference type="InterPro" id="IPR002589">
    <property type="entry name" value="Macro_dom"/>
</dbReference>
<dbReference type="EMBL" id="BSDY01000046">
    <property type="protein sequence ID" value="GLI58326.1"/>
    <property type="molecule type" value="Genomic_DNA"/>
</dbReference>
<protein>
    <submittedName>
        <fullName evidence="2">Macro domain-containing protein</fullName>
    </submittedName>
</protein>
<organism evidence="2 3">
    <name type="scientific">Propionigenium maris DSM 9537</name>
    <dbReference type="NCBI Taxonomy" id="1123000"/>
    <lineage>
        <taxon>Bacteria</taxon>
        <taxon>Fusobacteriati</taxon>
        <taxon>Fusobacteriota</taxon>
        <taxon>Fusobacteriia</taxon>
        <taxon>Fusobacteriales</taxon>
        <taxon>Fusobacteriaceae</taxon>
        <taxon>Propionigenium</taxon>
    </lineage>
</organism>
<accession>A0A9W6GQE3</accession>
<sequence>MNKKLDIIMGDILEQEVEVIVNPSSATLLEGGQVDSAIRKLGGQELEDECKTLHGCPIGEAKVTSAYNLKAKHIIHTPSPIWRGGFFNEEKLLKASYTNSLKRALELGTKTIAFPSLSTGTHNFPLEKASKLAVESICNFLETHEENLQMVYLVCYDTQSYDHYRKAYLTHISKAACI</sequence>
<dbReference type="PANTHER" id="PTHR11106:SF27">
    <property type="entry name" value="MACRO DOMAIN-CONTAINING PROTEIN"/>
    <property type="match status" value="1"/>
</dbReference>
<feature type="domain" description="Macro" evidence="1">
    <location>
        <begin position="1"/>
        <end position="172"/>
    </location>
</feature>
<name>A0A9W6GQE3_9FUSO</name>